<organism evidence="1 2">
    <name type="scientific">Marasmius crinis-equi</name>
    <dbReference type="NCBI Taxonomy" id="585013"/>
    <lineage>
        <taxon>Eukaryota</taxon>
        <taxon>Fungi</taxon>
        <taxon>Dikarya</taxon>
        <taxon>Basidiomycota</taxon>
        <taxon>Agaricomycotina</taxon>
        <taxon>Agaricomycetes</taxon>
        <taxon>Agaricomycetidae</taxon>
        <taxon>Agaricales</taxon>
        <taxon>Marasmiineae</taxon>
        <taxon>Marasmiaceae</taxon>
        <taxon>Marasmius</taxon>
    </lineage>
</organism>
<name>A0ABR3F5Y7_9AGAR</name>
<protein>
    <submittedName>
        <fullName evidence="1">Uncharacterized protein</fullName>
    </submittedName>
</protein>
<sequence length="310" mass="35380">MSLWQQIVVQLNEGAYATDLRQKPTDGFLRDCINLASQGRALDVTLVMRSDRQQETPYHFASPGLSFLVNAEPTWRSFSFISPHSTSPSTFAPLSAMIEGRKEHLEALRIDLLDVPEEEVNWINYVLRRVEEFDAIKRLSLSLGSLGHARRYEWASHMHGYLSDIRRYPPEDILGQLTRLEIQCSPAAALVMLQVYSRVQDVTLYLNNTEQMRFEERSVELKCVESVKVVVEESVLCGILFAPLRAPNLRCINIRWLDRTVRPEEVDQLQRFVGTAIGPLTGDVYLACGTASQFAEFEAQGLRVHRNIER</sequence>
<reference evidence="1 2" key="1">
    <citation type="submission" date="2024-02" db="EMBL/GenBank/DDBJ databases">
        <title>A draft genome for the cacao thread blight pathogen Marasmius crinis-equi.</title>
        <authorList>
            <person name="Cohen S.P."/>
            <person name="Baruah I.K."/>
            <person name="Amoako-Attah I."/>
            <person name="Bukari Y."/>
            <person name="Meinhardt L.W."/>
            <person name="Bailey B.A."/>
        </authorList>
    </citation>
    <scope>NUCLEOTIDE SEQUENCE [LARGE SCALE GENOMIC DNA]</scope>
    <source>
        <strain evidence="1 2">GH-76</strain>
    </source>
</reference>
<dbReference type="EMBL" id="JBAHYK010000898">
    <property type="protein sequence ID" value="KAL0570633.1"/>
    <property type="molecule type" value="Genomic_DNA"/>
</dbReference>
<evidence type="ECO:0000313" key="2">
    <source>
        <dbReference type="Proteomes" id="UP001465976"/>
    </source>
</evidence>
<evidence type="ECO:0000313" key="1">
    <source>
        <dbReference type="EMBL" id="KAL0570633.1"/>
    </source>
</evidence>
<proteinExistence type="predicted"/>
<gene>
    <name evidence="1" type="ORF">V5O48_011331</name>
</gene>
<dbReference type="Proteomes" id="UP001465976">
    <property type="component" value="Unassembled WGS sequence"/>
</dbReference>
<keyword evidence="2" id="KW-1185">Reference proteome</keyword>
<comment type="caution">
    <text evidence="1">The sequence shown here is derived from an EMBL/GenBank/DDBJ whole genome shotgun (WGS) entry which is preliminary data.</text>
</comment>
<accession>A0ABR3F5Y7</accession>